<dbReference type="Gene3D" id="3.30.70.870">
    <property type="entry name" value="Elongation Factor G (Translational Gtpase), domain 3"/>
    <property type="match status" value="1"/>
</dbReference>
<dbReference type="Pfam" id="PF00679">
    <property type="entry name" value="EFG_C"/>
    <property type="match status" value="1"/>
</dbReference>
<dbReference type="GO" id="GO:0005525">
    <property type="term" value="F:GTP binding"/>
    <property type="evidence" value="ECO:0007669"/>
    <property type="project" value="UniProtKB-KW"/>
</dbReference>
<reference evidence="7" key="1">
    <citation type="submission" date="2019-08" db="EMBL/GenBank/DDBJ databases">
        <authorList>
            <person name="Kucharzyk K."/>
            <person name="Murdoch R.W."/>
            <person name="Higgins S."/>
            <person name="Loffler F."/>
        </authorList>
    </citation>
    <scope>NUCLEOTIDE SEQUENCE</scope>
</reference>
<dbReference type="Gene3D" id="3.30.70.2570">
    <property type="entry name" value="Elongation factor 4, C-terminal domain"/>
    <property type="match status" value="1"/>
</dbReference>
<evidence type="ECO:0000256" key="5">
    <source>
        <dbReference type="ARBA" id="ARBA00023134"/>
    </source>
</evidence>
<dbReference type="EC" id="3.6.5.-" evidence="7"/>
<keyword evidence="7" id="KW-0251">Elongation factor</keyword>
<dbReference type="FunFam" id="3.30.70.870:FF:000004">
    <property type="entry name" value="Translation factor GUF1, mitochondrial"/>
    <property type="match status" value="1"/>
</dbReference>
<evidence type="ECO:0000256" key="4">
    <source>
        <dbReference type="ARBA" id="ARBA00022917"/>
    </source>
</evidence>
<evidence type="ECO:0000256" key="1">
    <source>
        <dbReference type="ARBA" id="ARBA00005454"/>
    </source>
</evidence>
<dbReference type="InterPro" id="IPR035654">
    <property type="entry name" value="LepA_IV"/>
</dbReference>
<dbReference type="GO" id="GO:0043022">
    <property type="term" value="F:ribosome binding"/>
    <property type="evidence" value="ECO:0007669"/>
    <property type="project" value="TreeGrafter"/>
</dbReference>
<dbReference type="InterPro" id="IPR006297">
    <property type="entry name" value="EF-4"/>
</dbReference>
<dbReference type="GO" id="GO:0016787">
    <property type="term" value="F:hydrolase activity"/>
    <property type="evidence" value="ECO:0007669"/>
    <property type="project" value="UniProtKB-KW"/>
</dbReference>
<dbReference type="PANTHER" id="PTHR43512:SF4">
    <property type="entry name" value="TRANSLATION FACTOR GUF1 HOMOLOG, CHLOROPLASTIC"/>
    <property type="match status" value="1"/>
</dbReference>
<evidence type="ECO:0000259" key="6">
    <source>
        <dbReference type="SMART" id="SM00838"/>
    </source>
</evidence>
<keyword evidence="2" id="KW-0547">Nucleotide-binding</keyword>
<dbReference type="GO" id="GO:0003746">
    <property type="term" value="F:translation elongation factor activity"/>
    <property type="evidence" value="ECO:0007669"/>
    <property type="project" value="UniProtKB-KW"/>
</dbReference>
<evidence type="ECO:0000256" key="2">
    <source>
        <dbReference type="ARBA" id="ARBA00022741"/>
    </source>
</evidence>
<protein>
    <submittedName>
        <fullName evidence="7">Elongation factor 4</fullName>
        <ecNumber evidence="7">3.6.5.-</ecNumber>
    </submittedName>
</protein>
<dbReference type="InterPro" id="IPR038363">
    <property type="entry name" value="LepA_C_sf"/>
</dbReference>
<dbReference type="InterPro" id="IPR013842">
    <property type="entry name" value="LepA_CTD"/>
</dbReference>
<dbReference type="InterPro" id="IPR035647">
    <property type="entry name" value="EFG_III/V"/>
</dbReference>
<dbReference type="EMBL" id="VSSQ01017105">
    <property type="protein sequence ID" value="MPM59063.1"/>
    <property type="molecule type" value="Genomic_DNA"/>
</dbReference>
<dbReference type="PANTHER" id="PTHR43512">
    <property type="entry name" value="TRANSLATION FACTOR GUF1-RELATED"/>
    <property type="match status" value="1"/>
</dbReference>
<dbReference type="AlphaFoldDB" id="A0A645B7D0"/>
<gene>
    <name evidence="7" type="primary">lepA_41</name>
    <name evidence="7" type="ORF">SDC9_105901</name>
</gene>
<evidence type="ECO:0000313" key="7">
    <source>
        <dbReference type="EMBL" id="MPM59063.1"/>
    </source>
</evidence>
<sequence>MRREPLYLLSSKAAFDPIELGFFTPEKEKKTELLAGEVGYVATGLKDIALLKVGDTITQLQNRAKVAALPGYKEPQPMVFMELYPIDTKDFAALKDAMAKLRLNDSALSYQATHSLALGNGLRVGFLGIFHAEIVRERLHREFALDLIATAPSVTYQILLSNGESEEIHSPAELPDPSRIKEVKEPIAALTVFVPDQYLSAVMKLCQEKRALLVNSHGTGNRNRLEYQIPLAELITDFHDRLKSVSSGFASMEYELSNYQAVDAIKIDILVNKEVIEALSFIAVRENAELRARNIVSKLKDVIPRQLFEIPIQAAIGGKIIARETVKAFRKDVTAKLYGGDRTRRMKLLKKQAEGKKRMKQIGKVELNQEAFLAILESD</sequence>
<name>A0A645B7D0_9ZZZZ</name>
<keyword evidence="3 7" id="KW-0378">Hydrolase</keyword>
<dbReference type="HAMAP" id="MF_00071">
    <property type="entry name" value="LepA"/>
    <property type="match status" value="1"/>
</dbReference>
<dbReference type="GO" id="GO:0045727">
    <property type="term" value="P:positive regulation of translation"/>
    <property type="evidence" value="ECO:0007669"/>
    <property type="project" value="TreeGrafter"/>
</dbReference>
<feature type="domain" description="Elongation factor EFG" evidence="6">
    <location>
        <begin position="185"/>
        <end position="269"/>
    </location>
</feature>
<dbReference type="SMART" id="SM00838">
    <property type="entry name" value="EFG_C"/>
    <property type="match status" value="1"/>
</dbReference>
<proteinExistence type="inferred from homology"/>
<dbReference type="SUPFAM" id="SSF54980">
    <property type="entry name" value="EF-G C-terminal domain-like"/>
    <property type="match status" value="2"/>
</dbReference>
<dbReference type="CDD" id="cd03709">
    <property type="entry name" value="lepA_C"/>
    <property type="match status" value="1"/>
</dbReference>
<dbReference type="Pfam" id="PF06421">
    <property type="entry name" value="LepA_C"/>
    <property type="match status" value="1"/>
</dbReference>
<dbReference type="FunFam" id="3.30.70.2570:FF:000001">
    <property type="entry name" value="Translation factor GUF1, mitochondrial"/>
    <property type="match status" value="1"/>
</dbReference>
<keyword evidence="4" id="KW-0648">Protein biosynthesis</keyword>
<organism evidence="7">
    <name type="scientific">bioreactor metagenome</name>
    <dbReference type="NCBI Taxonomy" id="1076179"/>
    <lineage>
        <taxon>unclassified sequences</taxon>
        <taxon>metagenomes</taxon>
        <taxon>ecological metagenomes</taxon>
    </lineage>
</organism>
<comment type="caution">
    <text evidence="7">The sequence shown here is derived from an EMBL/GenBank/DDBJ whole genome shotgun (WGS) entry which is preliminary data.</text>
</comment>
<accession>A0A645B7D0</accession>
<dbReference type="FunFam" id="3.30.70.240:FF:000007">
    <property type="entry name" value="Translation factor GUF1, mitochondrial"/>
    <property type="match status" value="1"/>
</dbReference>
<keyword evidence="5" id="KW-0342">GTP-binding</keyword>
<dbReference type="Gene3D" id="3.30.70.240">
    <property type="match status" value="1"/>
</dbReference>
<comment type="similarity">
    <text evidence="1">Belongs to the TRAFAC class translation factor GTPase superfamily. Classic translation factor GTPase family. LepA subfamily.</text>
</comment>
<evidence type="ECO:0000256" key="3">
    <source>
        <dbReference type="ARBA" id="ARBA00022801"/>
    </source>
</evidence>
<dbReference type="Gene3D" id="2.40.30.10">
    <property type="entry name" value="Translation factors"/>
    <property type="match status" value="1"/>
</dbReference>
<dbReference type="InterPro" id="IPR000640">
    <property type="entry name" value="EFG_V-like"/>
</dbReference>